<dbReference type="GO" id="GO:0005737">
    <property type="term" value="C:cytoplasm"/>
    <property type="evidence" value="ECO:0007669"/>
    <property type="project" value="TreeGrafter"/>
</dbReference>
<comment type="similarity">
    <text evidence="1">Belongs to the MPI phosphatase family.</text>
</comment>
<keyword evidence="9" id="KW-1185">Reference proteome</keyword>
<dbReference type="InterPro" id="IPR036873">
    <property type="entry name" value="Rhodanese-like_dom_sf"/>
</dbReference>
<proteinExistence type="inferred from homology"/>
<name>A0A2J8A8N3_9CHLO</name>
<dbReference type="OrthoDB" id="102559at2759"/>
<dbReference type="EMBL" id="PGGS01000112">
    <property type="protein sequence ID" value="PNH08878.1"/>
    <property type="molecule type" value="Genomic_DNA"/>
</dbReference>
<evidence type="ECO:0000256" key="5">
    <source>
        <dbReference type="ARBA" id="ARBA00022912"/>
    </source>
</evidence>
<keyword evidence="3" id="KW-0132">Cell division</keyword>
<keyword evidence="6" id="KW-0131">Cell cycle</keyword>
<dbReference type="InterPro" id="IPR001763">
    <property type="entry name" value="Rhodanese-like_dom"/>
</dbReference>
<dbReference type="AlphaFoldDB" id="A0A2J8A8N3"/>
<dbReference type="GO" id="GO:1902751">
    <property type="term" value="P:positive regulation of cell cycle G2/M phase transition"/>
    <property type="evidence" value="ECO:0007669"/>
    <property type="project" value="InterPro"/>
</dbReference>
<comment type="caution">
    <text evidence="8">The sequence shown here is derived from an EMBL/GenBank/DDBJ whole genome shotgun (WGS) entry which is preliminary data.</text>
</comment>
<feature type="domain" description="Rhodanese" evidence="7">
    <location>
        <begin position="12"/>
        <end position="101"/>
    </location>
</feature>
<evidence type="ECO:0000256" key="4">
    <source>
        <dbReference type="ARBA" id="ARBA00022801"/>
    </source>
</evidence>
<dbReference type="Pfam" id="PF00581">
    <property type="entry name" value="Rhodanese"/>
    <property type="match status" value="1"/>
</dbReference>
<keyword evidence="5" id="KW-0904">Protein phosphatase</keyword>
<dbReference type="PROSITE" id="PS50206">
    <property type="entry name" value="RHODANESE_3"/>
    <property type="match status" value="1"/>
</dbReference>
<gene>
    <name evidence="8" type="primary">RDP2</name>
    <name evidence="8" type="ORF">TSOC_004527</name>
</gene>
<evidence type="ECO:0000313" key="9">
    <source>
        <dbReference type="Proteomes" id="UP000236333"/>
    </source>
</evidence>
<dbReference type="PRINTS" id="PR00716">
    <property type="entry name" value="MPIPHPHTASE"/>
</dbReference>
<dbReference type="GO" id="GO:0051301">
    <property type="term" value="P:cell division"/>
    <property type="evidence" value="ECO:0007669"/>
    <property type="project" value="UniProtKB-KW"/>
</dbReference>
<dbReference type="PANTHER" id="PTHR10828">
    <property type="entry name" value="M-PHASE INDUCER PHOSPHATASE DUAL SPECIFICITY PHOSPHATASE CDC25"/>
    <property type="match status" value="1"/>
</dbReference>
<dbReference type="GO" id="GO:0004725">
    <property type="term" value="F:protein tyrosine phosphatase activity"/>
    <property type="evidence" value="ECO:0007669"/>
    <property type="project" value="UniProtKB-EC"/>
</dbReference>
<dbReference type="GO" id="GO:0005634">
    <property type="term" value="C:nucleus"/>
    <property type="evidence" value="ECO:0007669"/>
    <property type="project" value="TreeGrafter"/>
</dbReference>
<dbReference type="Gene3D" id="3.40.250.10">
    <property type="entry name" value="Rhodanese-like domain"/>
    <property type="match status" value="1"/>
</dbReference>
<evidence type="ECO:0000256" key="1">
    <source>
        <dbReference type="ARBA" id="ARBA00011065"/>
    </source>
</evidence>
<evidence type="ECO:0000256" key="6">
    <source>
        <dbReference type="ARBA" id="ARBA00023306"/>
    </source>
</evidence>
<dbReference type="Proteomes" id="UP000236333">
    <property type="component" value="Unassembled WGS sequence"/>
</dbReference>
<reference evidence="8 9" key="1">
    <citation type="journal article" date="2017" name="Mol. Biol. Evol.">
        <title>The 4-celled Tetrabaena socialis nuclear genome reveals the essential components for genetic control of cell number at the origin of multicellularity in the volvocine lineage.</title>
        <authorList>
            <person name="Featherston J."/>
            <person name="Arakaki Y."/>
            <person name="Hanschen E.R."/>
            <person name="Ferris P.J."/>
            <person name="Michod R.E."/>
            <person name="Olson B.J.S.C."/>
            <person name="Nozaki H."/>
            <person name="Durand P.M."/>
        </authorList>
    </citation>
    <scope>NUCLEOTIDE SEQUENCE [LARGE SCALE GENOMIC DNA]</scope>
    <source>
        <strain evidence="8 9">NIES-571</strain>
    </source>
</reference>
<dbReference type="EC" id="3.1.3.48" evidence="2"/>
<evidence type="ECO:0000256" key="3">
    <source>
        <dbReference type="ARBA" id="ARBA00022618"/>
    </source>
</evidence>
<organism evidence="8 9">
    <name type="scientific">Tetrabaena socialis</name>
    <dbReference type="NCBI Taxonomy" id="47790"/>
    <lineage>
        <taxon>Eukaryota</taxon>
        <taxon>Viridiplantae</taxon>
        <taxon>Chlorophyta</taxon>
        <taxon>core chlorophytes</taxon>
        <taxon>Chlorophyceae</taxon>
        <taxon>CS clade</taxon>
        <taxon>Chlamydomonadales</taxon>
        <taxon>Tetrabaenaceae</taxon>
        <taxon>Tetrabaena</taxon>
    </lineage>
</organism>
<protein>
    <recommendedName>
        <fullName evidence="2">protein-tyrosine-phosphatase</fullName>
        <ecNumber evidence="2">3.1.3.48</ecNumber>
    </recommendedName>
</protein>
<sequence length="113" mass="12824">MRAVPYSIWMTDYVGGHITGAVNVPAELWYSEQHVDSVIDERVAGRDTVVVHCMFSQQRGPRCAMRLASRLAARSDVAKPAVYVLRGGFTGFAAHYRHEQDLVEDYDEAFYKR</sequence>
<accession>A0A2J8A8N3</accession>
<keyword evidence="4" id="KW-0378">Hydrolase</keyword>
<evidence type="ECO:0000259" key="7">
    <source>
        <dbReference type="PROSITE" id="PS50206"/>
    </source>
</evidence>
<evidence type="ECO:0000256" key="2">
    <source>
        <dbReference type="ARBA" id="ARBA00013064"/>
    </source>
</evidence>
<dbReference type="PANTHER" id="PTHR10828:SF38">
    <property type="entry name" value="ARSENICAL-RESISTANCE PROTEIN 2-RELATED"/>
    <property type="match status" value="1"/>
</dbReference>
<dbReference type="SUPFAM" id="SSF52821">
    <property type="entry name" value="Rhodanese/Cell cycle control phosphatase"/>
    <property type="match status" value="1"/>
</dbReference>
<evidence type="ECO:0000313" key="8">
    <source>
        <dbReference type="EMBL" id="PNH08878.1"/>
    </source>
</evidence>
<dbReference type="InterPro" id="IPR000751">
    <property type="entry name" value="MPI_Phosphatase"/>
</dbReference>